<accession>A0A915JR53</accession>
<dbReference type="Proteomes" id="UP000887565">
    <property type="component" value="Unplaced"/>
</dbReference>
<dbReference type="AlphaFoldDB" id="A0A915JR53"/>
<evidence type="ECO:0000313" key="2">
    <source>
        <dbReference type="WBParaSite" id="nRc.2.0.1.t28691-RA"/>
    </source>
</evidence>
<organism evidence="1 2">
    <name type="scientific">Romanomermis culicivorax</name>
    <name type="common">Nematode worm</name>
    <dbReference type="NCBI Taxonomy" id="13658"/>
    <lineage>
        <taxon>Eukaryota</taxon>
        <taxon>Metazoa</taxon>
        <taxon>Ecdysozoa</taxon>
        <taxon>Nematoda</taxon>
        <taxon>Enoplea</taxon>
        <taxon>Dorylaimia</taxon>
        <taxon>Mermithida</taxon>
        <taxon>Mermithoidea</taxon>
        <taxon>Mermithidae</taxon>
        <taxon>Romanomermis</taxon>
    </lineage>
</organism>
<evidence type="ECO:0000313" key="1">
    <source>
        <dbReference type="Proteomes" id="UP000887565"/>
    </source>
</evidence>
<name>A0A915JR53_ROMCU</name>
<dbReference type="WBParaSite" id="nRc.2.0.1.t28691-RA">
    <property type="protein sequence ID" value="nRc.2.0.1.t28691-RA"/>
    <property type="gene ID" value="nRc.2.0.1.g28691"/>
</dbReference>
<proteinExistence type="predicted"/>
<sequence>MQLRPQPQVVMQLQTEMLPPLLCLPIPQVIQASTMDASQYLSSVENQAQLEEIWIAQDEQNMYDKAYISHYMDAQAAKKKEEEQTAGTPIHTAMETPQELAAQLVEEEKEIQVLALTWDAESVPGYYTAEAIKNMKQKGLNDGQSFVNLKKK</sequence>
<protein>
    <submittedName>
        <fullName evidence="2">Uncharacterized protein</fullName>
    </submittedName>
</protein>
<keyword evidence="1" id="KW-1185">Reference proteome</keyword>
<reference evidence="2" key="1">
    <citation type="submission" date="2022-11" db="UniProtKB">
        <authorList>
            <consortium name="WormBaseParasite"/>
        </authorList>
    </citation>
    <scope>IDENTIFICATION</scope>
</reference>